<sequence>MHSPFNIKNQWALLFYIANQIIETFGECGPPPALLHTVPIDGKSFPVDESVVYSCNKTAGYYEIPGRSRTITCQDDFTWSTVPEFCIRACDSPPRLDFAQLGQEDINKNIYLNGTTVKYDCRPGYKRIPGTDRTISCLDNFTWTAPQSFCQRRSCGHPGEIDNGEFEPTDSEFLFGSTVTYKCNEGYRMISKQLSKTCKSDGKWSISFPQCEVMVCTAPGDINDGFYKPQKEEYHYQEAVTYGCNNNFALIGNRSAYCTSDGTWSSQAPVCKDVKCPEPNVPNARKSSGFLGPYLLRSAVSFKCDEGFMMNGSDIIKCNVENQWDPLPECLRFCTLPSLEYAKLREKYSNRKGFFAGTTLEYDCLPGHRLRLNTEPTIKCLDTFQWSSMKTSCEQIVCEHPQDFSKGRINTQGPYKYQTRVTVICDEGYTTKTNHLECQIDGTWSNYPPVCEEIVCKHPGEFSNGKIDTQGPYKYNTKVTFICNEGYTAKTSHLECKIDGTWSNYPPVCEAHRMSTWLIVGIIVIVIVIVFIIAICLYCYNKKQSGQKQHQDGFSHFPMQTFSAVQCLRCFLHAQLVSDPPTTYEWNLDPEPFYFLFPAIAWWIIIGIFRVVVMLQGPLLVELQFLTDGQAPSGTMKNNEEFFVDSVIMSCLSRGAANIPNNIFHVLWYCDKISVSMPCLSKTHCSSTPSFCLCIYVQTLVLLFLDSRGFLLQNLSCRSDFGLFLMVDSRSILVRATCGPCDEILGDFFLAHI</sequence>
<reference evidence="8" key="2">
    <citation type="submission" date="2021-03" db="UniProtKB">
        <authorList>
            <consortium name="Ensembl"/>
        </authorList>
    </citation>
    <scope>IDENTIFICATION</scope>
</reference>
<feature type="transmembrane region" description="Helical" evidence="6">
    <location>
        <begin position="517"/>
        <end position="540"/>
    </location>
</feature>
<organism evidence="8">
    <name type="scientific">Xenopus tropicalis</name>
    <name type="common">Western clawed frog</name>
    <name type="synonym">Silurana tropicalis</name>
    <dbReference type="NCBI Taxonomy" id="8364"/>
    <lineage>
        <taxon>Eukaryota</taxon>
        <taxon>Metazoa</taxon>
        <taxon>Chordata</taxon>
        <taxon>Craniata</taxon>
        <taxon>Vertebrata</taxon>
        <taxon>Euteleostomi</taxon>
        <taxon>Amphibia</taxon>
        <taxon>Batrachia</taxon>
        <taxon>Anura</taxon>
        <taxon>Pipoidea</taxon>
        <taxon>Pipidae</taxon>
        <taxon>Xenopodinae</taxon>
        <taxon>Xenopus</taxon>
        <taxon>Silurana</taxon>
    </lineage>
</organism>
<dbReference type="Xenbase" id="XB-GENE-6454074">
    <property type="gene designation" value="arc3"/>
</dbReference>
<evidence type="ECO:0000256" key="4">
    <source>
        <dbReference type="ARBA" id="ARBA00023157"/>
    </source>
</evidence>
<feature type="domain" description="Sushi" evidence="7">
    <location>
        <begin position="88"/>
        <end position="152"/>
    </location>
</feature>
<dbReference type="SMART" id="SM00032">
    <property type="entry name" value="CCP"/>
    <property type="match status" value="8"/>
</dbReference>
<proteinExistence type="predicted"/>
<evidence type="ECO:0000256" key="1">
    <source>
        <dbReference type="ARBA" id="ARBA00022659"/>
    </source>
</evidence>
<dbReference type="CDD" id="cd00033">
    <property type="entry name" value="CCP"/>
    <property type="match status" value="8"/>
</dbReference>
<feature type="domain" description="Sushi" evidence="7">
    <location>
        <begin position="333"/>
        <end position="395"/>
    </location>
</feature>
<dbReference type="PROSITE" id="PS50923">
    <property type="entry name" value="SUSHI"/>
    <property type="match status" value="7"/>
</dbReference>
<feature type="transmembrane region" description="Helical" evidence="6">
    <location>
        <begin position="593"/>
        <end position="613"/>
    </location>
</feature>
<dbReference type="GeneTree" id="ENSGT00940000154967"/>
<comment type="caution">
    <text evidence="5">Lacks conserved residue(s) required for the propagation of feature annotation.</text>
</comment>
<keyword evidence="6" id="KW-0472">Membrane</keyword>
<keyword evidence="3" id="KW-0677">Repeat</keyword>
<dbReference type="InParanoid" id="A0A803JSG3"/>
<feature type="domain" description="Sushi" evidence="7">
    <location>
        <begin position="153"/>
        <end position="213"/>
    </location>
</feature>
<dbReference type="FunFam" id="2.10.70.10:FF:000014">
    <property type="entry name" value="Membrane cofactor protein"/>
    <property type="match status" value="1"/>
</dbReference>
<dbReference type="SUPFAM" id="SSF57535">
    <property type="entry name" value="Complement control module/SCR domain"/>
    <property type="match status" value="8"/>
</dbReference>
<dbReference type="InterPro" id="IPR035976">
    <property type="entry name" value="Sushi/SCR/CCP_sf"/>
</dbReference>
<dbReference type="AlphaFoldDB" id="A0A803JSG3"/>
<protein>
    <submittedName>
        <fullName evidence="8">Amphibian RCA protein 3</fullName>
    </submittedName>
</protein>
<evidence type="ECO:0000256" key="6">
    <source>
        <dbReference type="SAM" id="Phobius"/>
    </source>
</evidence>
<feature type="domain" description="Sushi" evidence="7">
    <location>
        <begin position="454"/>
        <end position="511"/>
    </location>
</feature>
<dbReference type="Bgee" id="ENSXETG00000017110">
    <property type="expression patterns" value="Expressed in heart and 14 other cell types or tissues"/>
</dbReference>
<feature type="disulfide bond" evidence="5">
    <location>
        <begin position="155"/>
        <end position="198"/>
    </location>
</feature>
<dbReference type="Pfam" id="PF00084">
    <property type="entry name" value="Sushi"/>
    <property type="match status" value="8"/>
</dbReference>
<dbReference type="Gene3D" id="2.10.70.10">
    <property type="entry name" value="Complement Module, domain 1"/>
    <property type="match status" value="8"/>
</dbReference>
<evidence type="ECO:0000256" key="2">
    <source>
        <dbReference type="ARBA" id="ARBA00022729"/>
    </source>
</evidence>
<keyword evidence="4 5" id="KW-1015">Disulfide bond</keyword>
<evidence type="ECO:0000256" key="3">
    <source>
        <dbReference type="ARBA" id="ARBA00022737"/>
    </source>
</evidence>
<evidence type="ECO:0000256" key="5">
    <source>
        <dbReference type="PROSITE-ProRule" id="PRU00302"/>
    </source>
</evidence>
<dbReference type="PANTHER" id="PTHR45656">
    <property type="entry name" value="PROTEIN CBR-CLEC-78"/>
    <property type="match status" value="1"/>
</dbReference>
<dbReference type="InterPro" id="IPR000436">
    <property type="entry name" value="Sushi_SCR_CCP_dom"/>
</dbReference>
<keyword evidence="1 5" id="KW-0768">Sushi</keyword>
<reference evidence="8" key="1">
    <citation type="journal article" date="2010" name="Science">
        <title>The genome of the Western clawed frog Xenopus tropicalis.</title>
        <authorList>
            <person name="Hellsten U."/>
            <person name="Harland R.M."/>
            <person name="Gilchrist M.J."/>
            <person name="Hendrix D."/>
            <person name="Jurka J."/>
            <person name="Kapitonov V."/>
            <person name="Ovcharenko I."/>
            <person name="Putnam N.H."/>
            <person name="Shu S."/>
            <person name="Taher L."/>
            <person name="Blitz I.L."/>
            <person name="Blumberg B."/>
            <person name="Dichmann D.S."/>
            <person name="Dubchak I."/>
            <person name="Amaya E."/>
            <person name="Detter J.C."/>
            <person name="Fletcher R."/>
            <person name="Gerhard D.S."/>
            <person name="Goodstein D."/>
            <person name="Graves T."/>
            <person name="Grigoriev I.V."/>
            <person name="Grimwood J."/>
            <person name="Kawashima T."/>
            <person name="Lindquist E."/>
            <person name="Lucas S.M."/>
            <person name="Mead P.E."/>
            <person name="Mitros T."/>
            <person name="Ogino H."/>
            <person name="Ohta Y."/>
            <person name="Poliakov A.V."/>
            <person name="Pollet N."/>
            <person name="Robert J."/>
            <person name="Salamov A."/>
            <person name="Sater A.K."/>
            <person name="Schmutz J."/>
            <person name="Terry A."/>
            <person name="Vize P.D."/>
            <person name="Warren W.C."/>
            <person name="Wells D."/>
            <person name="Wills A."/>
            <person name="Wilson R.K."/>
            <person name="Zimmerman L.B."/>
            <person name="Zorn A.M."/>
            <person name="Grainger R."/>
            <person name="Grammer T."/>
            <person name="Khokha M.K."/>
            <person name="Richardson P.M."/>
            <person name="Rokhsar D.S."/>
        </authorList>
    </citation>
    <scope>NUCLEOTIDE SEQUENCE [LARGE SCALE GENOMIC DNA]</scope>
    <source>
        <strain evidence="8">Nigerian</strain>
    </source>
</reference>
<gene>
    <name evidence="8" type="primary">arc3</name>
</gene>
<keyword evidence="6" id="KW-0812">Transmembrane</keyword>
<evidence type="ECO:0000313" key="8">
    <source>
        <dbReference type="Ensembl" id="ENSXETP00000110955"/>
    </source>
</evidence>
<dbReference type="Ensembl" id="ENSXETT00000119384">
    <property type="protein sequence ID" value="ENSXETP00000110955"/>
    <property type="gene ID" value="ENSXETG00000017110"/>
</dbReference>
<accession>A0A803JSG3</accession>
<keyword evidence="2" id="KW-0732">Signal</keyword>
<dbReference type="InterPro" id="IPR051277">
    <property type="entry name" value="SEZ6_CSMD_C4BPB_Regulators"/>
</dbReference>
<dbReference type="PANTHER" id="PTHR45656:SF15">
    <property type="entry name" value="SUSHI DOMAIN-CONTAINING PROTEIN"/>
    <property type="match status" value="1"/>
</dbReference>
<feature type="domain" description="Sushi" evidence="7">
    <location>
        <begin position="274"/>
        <end position="332"/>
    </location>
</feature>
<keyword evidence="6" id="KW-1133">Transmembrane helix</keyword>
<name>A0A803JSG3_XENTR</name>
<dbReference type="FunCoup" id="A0A803JSG3">
    <property type="interactions" value="540"/>
</dbReference>
<feature type="disulfide bond" evidence="5">
    <location>
        <begin position="244"/>
        <end position="271"/>
    </location>
</feature>
<feature type="domain" description="Sushi" evidence="7">
    <location>
        <begin position="214"/>
        <end position="273"/>
    </location>
</feature>
<feature type="domain" description="Sushi" evidence="7">
    <location>
        <begin position="396"/>
        <end position="453"/>
    </location>
</feature>
<evidence type="ECO:0000259" key="7">
    <source>
        <dbReference type="PROSITE" id="PS50923"/>
    </source>
</evidence>